<gene>
    <name evidence="12" type="primary">ald</name>
    <name evidence="12" type="ORF">HMPREF9388_0287</name>
</gene>
<dbReference type="InterPro" id="IPR008142">
    <property type="entry name" value="AlaDH/PNT_CS1"/>
</dbReference>
<comment type="caution">
    <text evidence="12">The sequence shown here is derived from an EMBL/GenBank/DDBJ whole genome shotgun (WGS) entry which is preliminary data.</text>
</comment>
<protein>
    <recommendedName>
        <fullName evidence="3 6">Alanine dehydrogenase</fullName>
        <ecNumber evidence="3 6">1.4.1.1</ecNumber>
    </recommendedName>
</protein>
<feature type="binding site" evidence="8">
    <location>
        <position position="103"/>
    </location>
    <ligand>
        <name>substrate</name>
    </ligand>
</feature>
<dbReference type="NCBIfam" id="TIGR00518">
    <property type="entry name" value="alaDH"/>
    <property type="match status" value="1"/>
</dbReference>
<dbReference type="InterPro" id="IPR007698">
    <property type="entry name" value="AlaDH/PNT_NAD(H)-bd"/>
</dbReference>
<feature type="active site" description="Proton donor/acceptor" evidence="7">
    <location>
        <position position="124"/>
    </location>
</feature>
<dbReference type="Gene3D" id="3.40.50.720">
    <property type="entry name" value="NAD(P)-binding Rossmann-like Domain"/>
    <property type="match status" value="2"/>
</dbReference>
<feature type="domain" description="Alanine dehydrogenase/pyridine nucleotide transhydrogenase N-terminal" evidence="11">
    <location>
        <begin position="33"/>
        <end position="165"/>
    </location>
</feature>
<dbReference type="SMART" id="SM01003">
    <property type="entry name" value="AlaDh_PNT_N"/>
    <property type="match status" value="1"/>
</dbReference>
<dbReference type="Pfam" id="PF05222">
    <property type="entry name" value="AlaDh_PNT_N"/>
    <property type="match status" value="1"/>
</dbReference>
<dbReference type="SUPFAM" id="SSF52283">
    <property type="entry name" value="Formate/glycerate dehydrogenase catalytic domain-like"/>
    <property type="match status" value="1"/>
</dbReference>
<dbReference type="InterPro" id="IPR008143">
    <property type="entry name" value="Ala_DH/PNT_CS2"/>
</dbReference>
<evidence type="ECO:0000256" key="3">
    <source>
        <dbReference type="ARBA" id="ARBA00012897"/>
    </source>
</evidence>
<dbReference type="PROSITE" id="PS00837">
    <property type="entry name" value="ALADH_PNT_2"/>
    <property type="match status" value="1"/>
</dbReference>
<keyword evidence="9" id="KW-0547">Nucleotide-binding</keyword>
<feature type="active site" description="Proton donor/acceptor" evidence="7">
    <location>
        <position position="298"/>
    </location>
</feature>
<dbReference type="UniPathway" id="UPA00527">
    <property type="reaction ID" value="UER00585"/>
</dbReference>
<dbReference type="CDD" id="cd05305">
    <property type="entry name" value="L-AlaDH"/>
    <property type="match status" value="1"/>
</dbReference>
<dbReference type="GO" id="GO:0005886">
    <property type="term" value="C:plasma membrane"/>
    <property type="evidence" value="ECO:0007669"/>
    <property type="project" value="TreeGrafter"/>
</dbReference>
<feature type="binding site" evidence="9">
    <location>
        <position position="248"/>
    </location>
    <ligand>
        <name>NAD(+)</name>
        <dbReference type="ChEBI" id="CHEBI:57540"/>
    </ligand>
</feature>
<comment type="catalytic activity">
    <reaction evidence="6">
        <text>L-alanine + NAD(+) + H2O = pyruvate + NH4(+) + NADH + H(+)</text>
        <dbReference type="Rhea" id="RHEA:18405"/>
        <dbReference type="ChEBI" id="CHEBI:15361"/>
        <dbReference type="ChEBI" id="CHEBI:15377"/>
        <dbReference type="ChEBI" id="CHEBI:15378"/>
        <dbReference type="ChEBI" id="CHEBI:28938"/>
        <dbReference type="ChEBI" id="CHEBI:57540"/>
        <dbReference type="ChEBI" id="CHEBI:57945"/>
        <dbReference type="ChEBI" id="CHEBI:57972"/>
        <dbReference type="EC" id="1.4.1.1"/>
    </reaction>
</comment>
<evidence type="ECO:0000256" key="5">
    <source>
        <dbReference type="ARBA" id="ARBA00023027"/>
    </source>
</evidence>
<proteinExistence type="inferred from homology"/>
<keyword evidence="4 6" id="KW-0560">Oxidoreductase</keyword>
<dbReference type="AlphaFoldDB" id="F0FCA4"/>
<dbReference type="GO" id="GO:0042853">
    <property type="term" value="P:L-alanine catabolic process"/>
    <property type="evidence" value="ECO:0007669"/>
    <property type="project" value="UniProtKB-UniPathway"/>
</dbReference>
<dbReference type="InterPro" id="IPR007886">
    <property type="entry name" value="AlaDH/PNT_N"/>
</dbReference>
<evidence type="ECO:0000256" key="7">
    <source>
        <dbReference type="PIRSR" id="PIRSR000183-1"/>
    </source>
</evidence>
<dbReference type="PIRSF" id="PIRSF000183">
    <property type="entry name" value="Alanine_dh"/>
    <property type="match status" value="1"/>
</dbReference>
<dbReference type="EMBL" id="AEWY01000002">
    <property type="protein sequence ID" value="EGC23378.1"/>
    <property type="molecule type" value="Genomic_DNA"/>
</dbReference>
<dbReference type="Proteomes" id="UP000004185">
    <property type="component" value="Unassembled WGS sequence"/>
</dbReference>
<dbReference type="PATRIC" id="fig|888815.3.peg.285"/>
<feature type="binding site" evidence="9">
    <location>
        <position position="308"/>
    </location>
    <ligand>
        <name>NAD(+)</name>
        <dbReference type="ChEBI" id="CHEBI:57540"/>
    </ligand>
</feature>
<feature type="domain" description="Alanine dehydrogenase/pyridine nucleotide transhydrogenase NAD(H)-binding" evidence="10">
    <location>
        <begin position="177"/>
        <end position="326"/>
    </location>
</feature>
<dbReference type="PROSITE" id="PS00836">
    <property type="entry name" value="ALADH_PNT_1"/>
    <property type="match status" value="1"/>
</dbReference>
<dbReference type="SMART" id="SM01002">
    <property type="entry name" value="AlaDh_PNT_C"/>
    <property type="match status" value="1"/>
</dbReference>
<keyword evidence="5 6" id="KW-0520">NAD</keyword>
<dbReference type="InterPro" id="IPR008141">
    <property type="entry name" value="Ala_DH"/>
</dbReference>
<evidence type="ECO:0000259" key="10">
    <source>
        <dbReference type="SMART" id="SM01002"/>
    </source>
</evidence>
<dbReference type="Pfam" id="PF01262">
    <property type="entry name" value="AlaDh_PNT_C"/>
    <property type="match status" value="1"/>
</dbReference>
<evidence type="ECO:0000256" key="4">
    <source>
        <dbReference type="ARBA" id="ARBA00023002"/>
    </source>
</evidence>
<feature type="binding site" evidence="9">
    <location>
        <position position="226"/>
    </location>
    <ligand>
        <name>NAD(+)</name>
        <dbReference type="ChEBI" id="CHEBI:57540"/>
    </ligand>
</feature>
<dbReference type="GO" id="GO:0000286">
    <property type="term" value="F:alanine dehydrogenase activity"/>
    <property type="evidence" value="ECO:0007669"/>
    <property type="project" value="UniProtKB-UniRule"/>
</dbReference>
<evidence type="ECO:0000259" key="11">
    <source>
        <dbReference type="SMART" id="SM01003"/>
    </source>
</evidence>
<feature type="binding site" evidence="9">
    <location>
        <position position="162"/>
    </location>
    <ligand>
        <name>NAD(+)</name>
        <dbReference type="ChEBI" id="CHEBI:57540"/>
    </ligand>
</feature>
<name>F0FCA4_STRSA</name>
<dbReference type="InterPro" id="IPR036291">
    <property type="entry name" value="NAD(P)-bd_dom_sf"/>
</dbReference>
<feature type="binding site" evidence="9">
    <location>
        <begin position="295"/>
        <end position="298"/>
    </location>
    <ligand>
        <name>NAD(+)</name>
        <dbReference type="ChEBI" id="CHEBI:57540"/>
    </ligand>
</feature>
<feature type="binding site" evidence="9">
    <location>
        <begin position="267"/>
        <end position="268"/>
    </location>
    <ligand>
        <name>NAD(+)</name>
        <dbReference type="ChEBI" id="CHEBI:57540"/>
    </ligand>
</feature>
<comment type="pathway">
    <text evidence="1">Amino-acid degradation; L-alanine degradation via dehydrogenase pathway; NH(3) and pyruvate from L-alanine: step 1/1.</text>
</comment>
<organism evidence="12 13">
    <name type="scientific">Streptococcus sanguinis SK353</name>
    <dbReference type="NCBI Taxonomy" id="888815"/>
    <lineage>
        <taxon>Bacteria</taxon>
        <taxon>Bacillati</taxon>
        <taxon>Bacillota</taxon>
        <taxon>Bacilli</taxon>
        <taxon>Lactobacillales</taxon>
        <taxon>Streptococcaceae</taxon>
        <taxon>Streptococcus</taxon>
    </lineage>
</organism>
<dbReference type="GO" id="GO:0000166">
    <property type="term" value="F:nucleotide binding"/>
    <property type="evidence" value="ECO:0007669"/>
    <property type="project" value="UniProtKB-KW"/>
</dbReference>
<dbReference type="EC" id="1.4.1.1" evidence="3 6"/>
<evidence type="ECO:0000256" key="9">
    <source>
        <dbReference type="PIRSR" id="PIRSR000183-3"/>
    </source>
</evidence>
<sequence length="399" mass="42352">MKANRSDFFLIFKAFSYTIKTSKKRSIFFMLIGIPKEIKNNENRVALTPAGVHSLVGKGHEVLIETNAGLGSGFTDADYEKQGAKIVPTAAEAWAAELVVKVKEPLAAEYGFLRDDLLLFTYLHMAAAPELADAMTSAKTTGLAYETVRDQDGQLPLLVPMSEVAGRMAVQIGAHFLTKREGGSGVLLGGVPGVPKGKVTIIGGGVVGTHAARIALGLGAQVTILDISAKRLSVLEDVFGHQIQTLMSNPFNIEASVREADVVIGAVLIPGAKAPKLVTDDMVKQMRPGSVIVDVAVDQGGVIETADRVTTHTEPVYEKHGVLHYAVANIPGAVARTSTIALTNVTLPYIEALAGKGFKQAITDDQGLRQGVTTYQGHITSLPVAEGLNKDYTSIDELV</sequence>
<evidence type="ECO:0000313" key="13">
    <source>
        <dbReference type="Proteomes" id="UP000004185"/>
    </source>
</evidence>
<feature type="binding site" evidence="9">
    <location>
        <position position="231"/>
    </location>
    <ligand>
        <name>NAD(+)</name>
        <dbReference type="ChEBI" id="CHEBI:57540"/>
    </ligand>
</feature>
<comment type="similarity">
    <text evidence="2 6">Belongs to the AlaDH/PNT family.</text>
</comment>
<evidence type="ECO:0000256" key="2">
    <source>
        <dbReference type="ARBA" id="ARBA00005689"/>
    </source>
</evidence>
<evidence type="ECO:0000256" key="8">
    <source>
        <dbReference type="PIRSR" id="PIRSR000183-2"/>
    </source>
</evidence>
<dbReference type="PANTHER" id="PTHR42795:SF1">
    <property type="entry name" value="ALANINE DEHYDROGENASE"/>
    <property type="match status" value="1"/>
</dbReference>
<feature type="binding site" evidence="8">
    <location>
        <position position="44"/>
    </location>
    <ligand>
        <name>substrate</name>
    </ligand>
</feature>
<dbReference type="HOGENOM" id="CLU_003376_3_0_9"/>
<accession>F0FCA4</accession>
<evidence type="ECO:0000313" key="12">
    <source>
        <dbReference type="EMBL" id="EGC23378.1"/>
    </source>
</evidence>
<dbReference type="SUPFAM" id="SSF51735">
    <property type="entry name" value="NAD(P)-binding Rossmann-fold domains"/>
    <property type="match status" value="1"/>
</dbReference>
<dbReference type="FunFam" id="3.40.50.720:FF:000049">
    <property type="entry name" value="Alanine dehydrogenase"/>
    <property type="match status" value="1"/>
</dbReference>
<reference evidence="12 13" key="1">
    <citation type="submission" date="2011-01" db="EMBL/GenBank/DDBJ databases">
        <authorList>
            <person name="Muzny D."/>
            <person name="Qin X."/>
            <person name="Deng J."/>
            <person name="Jiang H."/>
            <person name="Liu Y."/>
            <person name="Qu J."/>
            <person name="Song X.-Z."/>
            <person name="Zhang L."/>
            <person name="Thornton R."/>
            <person name="Coyle M."/>
            <person name="Francisco L."/>
            <person name="Jackson L."/>
            <person name="Javaid M."/>
            <person name="Korchina V."/>
            <person name="Kovar C."/>
            <person name="Mata R."/>
            <person name="Mathew T."/>
            <person name="Ngo R."/>
            <person name="Nguyen L."/>
            <person name="Nguyen N."/>
            <person name="Okwuonu G."/>
            <person name="Ongeri F."/>
            <person name="Pham C."/>
            <person name="Simmons D."/>
            <person name="Wilczek-Boney K."/>
            <person name="Hale W."/>
            <person name="Jakkamsetti A."/>
            <person name="Pham P."/>
            <person name="Ruth R."/>
            <person name="San Lucas F."/>
            <person name="Warren J."/>
            <person name="Zhang J."/>
            <person name="Zhao Z."/>
            <person name="Zhou C."/>
            <person name="Zhu D."/>
            <person name="Lee S."/>
            <person name="Bess C."/>
            <person name="Blankenburg K."/>
            <person name="Forbes L."/>
            <person name="Fu Q."/>
            <person name="Gubbala S."/>
            <person name="Hirani K."/>
            <person name="Jayaseelan J.C."/>
            <person name="Lara F."/>
            <person name="Munidasa M."/>
            <person name="Palculict T."/>
            <person name="Patil S."/>
            <person name="Pu L.-L."/>
            <person name="Saada N."/>
            <person name="Tang L."/>
            <person name="Weissenberger G."/>
            <person name="Zhu Y."/>
            <person name="Hemphill L."/>
            <person name="Shang Y."/>
            <person name="Youmans B."/>
            <person name="Ayvaz T."/>
            <person name="Ross M."/>
            <person name="Santibanez J."/>
            <person name="Aqrawi P."/>
            <person name="Gross S."/>
            <person name="Joshi V."/>
            <person name="Fowler G."/>
            <person name="Nazareth L."/>
            <person name="Reid J."/>
            <person name="Worley K."/>
            <person name="Petrosino J."/>
            <person name="Highlander S."/>
            <person name="Gibbs R."/>
        </authorList>
    </citation>
    <scope>NUCLEOTIDE SEQUENCE [LARGE SCALE GENOMIC DNA]</scope>
    <source>
        <strain evidence="12 13">SK353</strain>
    </source>
</reference>
<evidence type="ECO:0000256" key="1">
    <source>
        <dbReference type="ARBA" id="ARBA00005206"/>
    </source>
</evidence>
<evidence type="ECO:0000256" key="6">
    <source>
        <dbReference type="PIRNR" id="PIRNR000183"/>
    </source>
</evidence>
<dbReference type="PANTHER" id="PTHR42795">
    <property type="entry name" value="ALANINE DEHYDROGENASE"/>
    <property type="match status" value="1"/>
</dbReference>